<name>A0A142W082_9SPHN</name>
<dbReference type="AlphaFoldDB" id="A0A142W082"/>
<feature type="domain" description="HTH marR-type" evidence="4">
    <location>
        <begin position="10"/>
        <end position="147"/>
    </location>
</feature>
<dbReference type="Proteomes" id="UP000076234">
    <property type="component" value="Chromosome"/>
</dbReference>
<evidence type="ECO:0000256" key="2">
    <source>
        <dbReference type="ARBA" id="ARBA00023125"/>
    </source>
</evidence>
<keyword evidence="3" id="KW-0804">Transcription</keyword>
<dbReference type="SMART" id="SM00347">
    <property type="entry name" value="HTH_MARR"/>
    <property type="match status" value="1"/>
</dbReference>
<dbReference type="PANTHER" id="PTHR33164:SF99">
    <property type="entry name" value="MARR FAMILY REGULATORY PROTEIN"/>
    <property type="match status" value="1"/>
</dbReference>
<dbReference type="Gene3D" id="1.10.10.10">
    <property type="entry name" value="Winged helix-like DNA-binding domain superfamily/Winged helix DNA-binding domain"/>
    <property type="match status" value="1"/>
</dbReference>
<dbReference type="PROSITE" id="PS01117">
    <property type="entry name" value="HTH_MARR_1"/>
    <property type="match status" value="1"/>
</dbReference>
<dbReference type="STRING" id="1219058.AOA14_10055"/>
<sequence>MSNSDTARHREIVMPALLRHARTIYGGAMRRALDRAGFEDIPANGLYVIGGLALGAEEVPLGALIRDLRISKQAAGQLVDTLVMRGYLERQADPADRRRLTVRLTERGAEAATIQGQARDAIDAKLAARVGAEDIAAARRVLYALVEMGIEARERDAASSS</sequence>
<dbReference type="InterPro" id="IPR036388">
    <property type="entry name" value="WH-like_DNA-bd_sf"/>
</dbReference>
<keyword evidence="2" id="KW-0238">DNA-binding</keyword>
<protein>
    <recommendedName>
        <fullName evidence="4">HTH marR-type domain-containing protein</fullName>
    </recommendedName>
</protein>
<evidence type="ECO:0000313" key="5">
    <source>
        <dbReference type="EMBL" id="AMU94947.1"/>
    </source>
</evidence>
<organism evidence="5 6">
    <name type="scientific">Sphingopyxis terrae subsp. terrae NBRC 15098</name>
    <dbReference type="NCBI Taxonomy" id="1219058"/>
    <lineage>
        <taxon>Bacteria</taxon>
        <taxon>Pseudomonadati</taxon>
        <taxon>Pseudomonadota</taxon>
        <taxon>Alphaproteobacteria</taxon>
        <taxon>Sphingomonadales</taxon>
        <taxon>Sphingomonadaceae</taxon>
        <taxon>Sphingopyxis</taxon>
    </lineage>
</organism>
<dbReference type="KEGG" id="ster:AOA14_10055"/>
<dbReference type="GO" id="GO:0006950">
    <property type="term" value="P:response to stress"/>
    <property type="evidence" value="ECO:0007669"/>
    <property type="project" value="TreeGrafter"/>
</dbReference>
<dbReference type="InterPro" id="IPR000835">
    <property type="entry name" value="HTH_MarR-typ"/>
</dbReference>
<evidence type="ECO:0000256" key="1">
    <source>
        <dbReference type="ARBA" id="ARBA00023015"/>
    </source>
</evidence>
<proteinExistence type="predicted"/>
<gene>
    <name evidence="5" type="ORF">AOA14_10055</name>
</gene>
<evidence type="ECO:0000313" key="6">
    <source>
        <dbReference type="Proteomes" id="UP000076234"/>
    </source>
</evidence>
<dbReference type="InterPro" id="IPR039422">
    <property type="entry name" value="MarR/SlyA-like"/>
</dbReference>
<dbReference type="SUPFAM" id="SSF46785">
    <property type="entry name" value="Winged helix' DNA-binding domain"/>
    <property type="match status" value="1"/>
</dbReference>
<reference evidence="5 6" key="2">
    <citation type="journal article" date="2016" name="Genome Announc.">
        <title>Complete Genome Sequence of Sphingopyxis terrae Strain 203-1 (NBRC 111660), a Polyethylene Glycol Degrader.</title>
        <authorList>
            <person name="Ohtsubo Y."/>
            <person name="Nonoyama S."/>
            <person name="Nagata Y."/>
            <person name="Numata M."/>
            <person name="Tsuchikane K."/>
            <person name="Hosoyama A."/>
            <person name="Yamazoe A."/>
            <person name="Tsuda M."/>
            <person name="Fujita N."/>
            <person name="Kawai F."/>
        </authorList>
    </citation>
    <scope>NUCLEOTIDE SEQUENCE [LARGE SCALE GENOMIC DNA]</scope>
    <source>
        <strain evidence="5 6">203-1</strain>
    </source>
</reference>
<dbReference type="PROSITE" id="PS50995">
    <property type="entry name" value="HTH_MARR_2"/>
    <property type="match status" value="1"/>
</dbReference>
<dbReference type="EMBL" id="CP013342">
    <property type="protein sequence ID" value="AMU94947.1"/>
    <property type="molecule type" value="Genomic_DNA"/>
</dbReference>
<dbReference type="Pfam" id="PF12802">
    <property type="entry name" value="MarR_2"/>
    <property type="match status" value="1"/>
</dbReference>
<dbReference type="GO" id="GO:0003700">
    <property type="term" value="F:DNA-binding transcription factor activity"/>
    <property type="evidence" value="ECO:0007669"/>
    <property type="project" value="InterPro"/>
</dbReference>
<dbReference type="InterPro" id="IPR036390">
    <property type="entry name" value="WH_DNA-bd_sf"/>
</dbReference>
<evidence type="ECO:0000259" key="4">
    <source>
        <dbReference type="PROSITE" id="PS50995"/>
    </source>
</evidence>
<evidence type="ECO:0000256" key="3">
    <source>
        <dbReference type="ARBA" id="ARBA00023163"/>
    </source>
</evidence>
<dbReference type="RefSeq" id="WP_062901688.1">
    <property type="nucleotide sequence ID" value="NZ_CP013342.1"/>
</dbReference>
<dbReference type="InterPro" id="IPR023187">
    <property type="entry name" value="Tscrpt_reg_MarR-type_CS"/>
</dbReference>
<keyword evidence="1" id="KW-0805">Transcription regulation</keyword>
<reference evidence="6" key="1">
    <citation type="submission" date="2015-11" db="EMBL/GenBank/DDBJ databases">
        <title>Complete genome sequence of a polyethylene glycol-degrading strain Sphingopyxis terrae strain 203-1 (NBRC 15098).</title>
        <authorList>
            <person name="Yoshiyuki O."/>
            <person name="Shouta N."/>
            <person name="Nagata Y."/>
            <person name="Numata M."/>
            <person name="Tsuchikane K."/>
            <person name="Hosoyama A."/>
            <person name="Yamazoe A."/>
            <person name="Tsuda M."/>
            <person name="Fujita N."/>
            <person name="Kawai F."/>
        </authorList>
    </citation>
    <scope>NUCLEOTIDE SEQUENCE [LARGE SCALE GENOMIC DNA]</scope>
    <source>
        <strain evidence="6">203-1</strain>
    </source>
</reference>
<dbReference type="PANTHER" id="PTHR33164">
    <property type="entry name" value="TRANSCRIPTIONAL REGULATOR, MARR FAMILY"/>
    <property type="match status" value="1"/>
</dbReference>
<accession>A0A142W082</accession>
<dbReference type="GO" id="GO:0003677">
    <property type="term" value="F:DNA binding"/>
    <property type="evidence" value="ECO:0007669"/>
    <property type="project" value="UniProtKB-KW"/>
</dbReference>